<dbReference type="InterPro" id="IPR005174">
    <property type="entry name" value="KIB1-4_b-propeller"/>
</dbReference>
<feature type="domain" description="KIB1-4 beta-propeller" evidence="2">
    <location>
        <begin position="118"/>
        <end position="223"/>
    </location>
</feature>
<evidence type="ECO:0000313" key="3">
    <source>
        <dbReference type="EMBL" id="KAF0907110.1"/>
    </source>
</evidence>
<name>A0A6G1D3X1_9ORYZ</name>
<dbReference type="EMBL" id="SPHZ02000007">
    <property type="protein sequence ID" value="KAF0907110.1"/>
    <property type="molecule type" value="Genomic_DNA"/>
</dbReference>
<evidence type="ECO:0000256" key="1">
    <source>
        <dbReference type="SAM" id="MobiDB-lite"/>
    </source>
</evidence>
<dbReference type="Pfam" id="PF03478">
    <property type="entry name" value="Beta-prop_KIB1-4"/>
    <property type="match status" value="1"/>
</dbReference>
<reference evidence="3 4" key="1">
    <citation type="submission" date="2019-11" db="EMBL/GenBank/DDBJ databases">
        <title>Whole genome sequence of Oryza granulata.</title>
        <authorList>
            <person name="Li W."/>
        </authorList>
    </citation>
    <scope>NUCLEOTIDE SEQUENCE [LARGE SCALE GENOMIC DNA]</scope>
    <source>
        <strain evidence="4">cv. Menghai</strain>
        <tissue evidence="3">Leaf</tissue>
    </source>
</reference>
<keyword evidence="4" id="KW-1185">Reference proteome</keyword>
<organism evidence="3 4">
    <name type="scientific">Oryza meyeriana var. granulata</name>
    <dbReference type="NCBI Taxonomy" id="110450"/>
    <lineage>
        <taxon>Eukaryota</taxon>
        <taxon>Viridiplantae</taxon>
        <taxon>Streptophyta</taxon>
        <taxon>Embryophyta</taxon>
        <taxon>Tracheophyta</taxon>
        <taxon>Spermatophyta</taxon>
        <taxon>Magnoliopsida</taxon>
        <taxon>Liliopsida</taxon>
        <taxon>Poales</taxon>
        <taxon>Poaceae</taxon>
        <taxon>BOP clade</taxon>
        <taxon>Oryzoideae</taxon>
        <taxon>Oryzeae</taxon>
        <taxon>Oryzinae</taxon>
        <taxon>Oryza</taxon>
        <taxon>Oryza meyeriana</taxon>
    </lineage>
</organism>
<evidence type="ECO:0000313" key="4">
    <source>
        <dbReference type="Proteomes" id="UP000479710"/>
    </source>
</evidence>
<feature type="region of interest" description="Disordered" evidence="1">
    <location>
        <begin position="21"/>
        <end position="61"/>
    </location>
</feature>
<gene>
    <name evidence="3" type="ORF">E2562_015650</name>
</gene>
<proteinExistence type="predicted"/>
<dbReference type="OrthoDB" id="603826at2759"/>
<evidence type="ECO:0000259" key="2">
    <source>
        <dbReference type="Pfam" id="PF03478"/>
    </source>
</evidence>
<protein>
    <recommendedName>
        <fullName evidence="2">KIB1-4 beta-propeller domain-containing protein</fullName>
    </recommendedName>
</protein>
<sequence>METLMTHMMAMAGKVRSRYTPHRLQAPPGDPFSGGAGKRLGVSPCQYNPPRRQPSARRRRGGLHCLPRRLLRLARVHAIPARPHPAPLRYYRLRPRAWVTLCDGDAVRPDDACEITFFQTRTARTLRLRLPELRGHRIVGFTDGLIILLHKRTTAVRVLHPFTCVAIDLPPLAPVFHQVVKNGNSLLYMSAAFCASATSPMTSIAVVVWFPYTPGVLSCEPGRPGHPQRHGALEHIALQRSPLWLQAIDKADCASLPSKLEVGLGLCRAGTARSIVSHAKTGRAVPGTAP</sequence>
<accession>A0A6G1D3X1</accession>
<dbReference type="AlphaFoldDB" id="A0A6G1D3X1"/>
<comment type="caution">
    <text evidence="3">The sequence shown here is derived from an EMBL/GenBank/DDBJ whole genome shotgun (WGS) entry which is preliminary data.</text>
</comment>
<dbReference type="Proteomes" id="UP000479710">
    <property type="component" value="Unassembled WGS sequence"/>
</dbReference>
<dbReference type="PANTHER" id="PTHR33165">
    <property type="entry name" value="F-BOX DOMAIN CONTAINING PROTEIN-LIKE-RELATED"/>
    <property type="match status" value="1"/>
</dbReference>
<dbReference type="PANTHER" id="PTHR33165:SF72">
    <property type="entry name" value="F-BOX DOMAIN-CONTAINING PROTEIN"/>
    <property type="match status" value="1"/>
</dbReference>